<keyword evidence="3" id="KW-1185">Reference proteome</keyword>
<reference evidence="2" key="1">
    <citation type="submission" date="2022-08" db="EMBL/GenBank/DDBJ databases">
        <authorList>
            <person name="Zhang D."/>
        </authorList>
    </citation>
    <scope>NUCLEOTIDE SEQUENCE</scope>
    <source>
        <strain evidence="2">XJ19-11</strain>
    </source>
</reference>
<dbReference type="InterPro" id="IPR011051">
    <property type="entry name" value="RmlC_Cupin_sf"/>
</dbReference>
<dbReference type="AlphaFoldDB" id="A0A9X2P8A0"/>
<gene>
    <name evidence="2" type="ORF">NU887_19715</name>
</gene>
<evidence type="ECO:0000313" key="2">
    <source>
        <dbReference type="EMBL" id="MCR9017272.1"/>
    </source>
</evidence>
<organism evidence="2 3">
    <name type="scientific">Aquiflexum gelatinilyticum</name>
    <dbReference type="NCBI Taxonomy" id="2961943"/>
    <lineage>
        <taxon>Bacteria</taxon>
        <taxon>Pseudomonadati</taxon>
        <taxon>Bacteroidota</taxon>
        <taxon>Cytophagia</taxon>
        <taxon>Cytophagales</taxon>
        <taxon>Cyclobacteriaceae</taxon>
        <taxon>Aquiflexum</taxon>
    </lineage>
</organism>
<dbReference type="RefSeq" id="WP_258425111.1">
    <property type="nucleotide sequence ID" value="NZ_JANSUY010000025.1"/>
</dbReference>
<dbReference type="SUPFAM" id="SSF51182">
    <property type="entry name" value="RmlC-like cupins"/>
    <property type="match status" value="1"/>
</dbReference>
<evidence type="ECO:0000259" key="1">
    <source>
        <dbReference type="Pfam" id="PF05523"/>
    </source>
</evidence>
<dbReference type="Proteomes" id="UP001142175">
    <property type="component" value="Unassembled WGS sequence"/>
</dbReference>
<dbReference type="CDD" id="cd20292">
    <property type="entry name" value="cupin_QdtA-like"/>
    <property type="match status" value="1"/>
</dbReference>
<comment type="caution">
    <text evidence="2">The sequence shown here is derived from an EMBL/GenBank/DDBJ whole genome shotgun (WGS) entry which is preliminary data.</text>
</comment>
<feature type="domain" description="Sugar 3,4-ketoisomerase QdtA cupin" evidence="1">
    <location>
        <begin position="9"/>
        <end position="132"/>
    </location>
</feature>
<sequence>MRLLSKPELIFLEPNGNESGQLHFVEEPTKIPFPIKRLFWLNKIAQGAKRGIHAHREESQVLVCLSGKVSALLEVLSGEKFLFELDSPSKALLIPPMVWTEFTFDKDSVLLGISDRQYSEGDYIRERAEFEVFQKKFRSKSETFPV</sequence>
<accession>A0A9X2P8A0</accession>
<name>A0A9X2P8A0_9BACT</name>
<evidence type="ECO:0000313" key="3">
    <source>
        <dbReference type="Proteomes" id="UP001142175"/>
    </source>
</evidence>
<protein>
    <submittedName>
        <fullName evidence="2">FdtA/QdtA family cupin domain-containing protein</fullName>
    </submittedName>
</protein>
<dbReference type="Gene3D" id="2.60.120.10">
    <property type="entry name" value="Jelly Rolls"/>
    <property type="match status" value="1"/>
</dbReference>
<dbReference type="InterPro" id="IPR008894">
    <property type="entry name" value="QdtA_cupin_dom"/>
</dbReference>
<dbReference type="InterPro" id="IPR014710">
    <property type="entry name" value="RmlC-like_jellyroll"/>
</dbReference>
<dbReference type="EMBL" id="JANSUY010000025">
    <property type="protein sequence ID" value="MCR9017272.1"/>
    <property type="molecule type" value="Genomic_DNA"/>
</dbReference>
<proteinExistence type="predicted"/>
<dbReference type="Pfam" id="PF05523">
    <property type="entry name" value="FdtA"/>
    <property type="match status" value="1"/>
</dbReference>